<dbReference type="EC" id="2.3.2.27" evidence="3"/>
<accession>A0A2S3GRU8</accession>
<dbReference type="PANTHER" id="PTHR45647">
    <property type="entry name" value="OS02G0152300 PROTEIN"/>
    <property type="match status" value="1"/>
</dbReference>
<dbReference type="InterPro" id="IPR051348">
    <property type="entry name" value="U-box_ubiquitin_ligases"/>
</dbReference>
<comment type="catalytic activity">
    <reaction evidence="1">
        <text>S-ubiquitinyl-[E2 ubiquitin-conjugating enzyme]-L-cysteine + [acceptor protein]-L-lysine = [E2 ubiquitin-conjugating enzyme]-L-cysteine + N(6)-ubiquitinyl-[acceptor protein]-L-lysine.</text>
        <dbReference type="EC" id="2.3.2.27"/>
    </reaction>
</comment>
<dbReference type="SUPFAM" id="SSF52402">
    <property type="entry name" value="Adenine nucleotide alpha hydrolases-like"/>
    <property type="match status" value="1"/>
</dbReference>
<dbReference type="InterPro" id="IPR000719">
    <property type="entry name" value="Prot_kinase_dom"/>
</dbReference>
<dbReference type="SMART" id="SM00504">
    <property type="entry name" value="Ubox"/>
    <property type="match status" value="1"/>
</dbReference>
<dbReference type="Gene3D" id="3.40.50.620">
    <property type="entry name" value="HUPs"/>
    <property type="match status" value="1"/>
</dbReference>
<dbReference type="InterPro" id="IPR014729">
    <property type="entry name" value="Rossmann-like_a/b/a_fold"/>
</dbReference>
<comment type="pathway">
    <text evidence="2">Protein modification; protein ubiquitination.</text>
</comment>
<evidence type="ECO:0000256" key="2">
    <source>
        <dbReference type="ARBA" id="ARBA00004906"/>
    </source>
</evidence>
<dbReference type="EMBL" id="CM008046">
    <property type="protein sequence ID" value="PAN07485.1"/>
    <property type="molecule type" value="Genomic_DNA"/>
</dbReference>
<evidence type="ECO:0000256" key="3">
    <source>
        <dbReference type="ARBA" id="ARBA00012483"/>
    </source>
</evidence>
<evidence type="ECO:0000313" key="10">
    <source>
        <dbReference type="EMBL" id="PAN07485.1"/>
    </source>
</evidence>
<dbReference type="InterPro" id="IPR011009">
    <property type="entry name" value="Kinase-like_dom_sf"/>
</dbReference>
<dbReference type="PANTHER" id="PTHR45647:SF130">
    <property type="entry name" value="U-BOX DOMAIN-CONTAINING PROTEIN 33"/>
    <property type="match status" value="1"/>
</dbReference>
<dbReference type="Proteomes" id="UP000243499">
    <property type="component" value="Chromosome 1"/>
</dbReference>
<dbReference type="CDD" id="cd01989">
    <property type="entry name" value="USP_STK_Ubox_N"/>
    <property type="match status" value="1"/>
</dbReference>
<dbReference type="SUPFAM" id="SSF56112">
    <property type="entry name" value="Protein kinase-like (PK-like)"/>
    <property type="match status" value="1"/>
</dbReference>
<dbReference type="GO" id="GO:0005524">
    <property type="term" value="F:ATP binding"/>
    <property type="evidence" value="ECO:0007669"/>
    <property type="project" value="InterPro"/>
</dbReference>
<dbReference type="UniPathway" id="UPA00143"/>
<organism evidence="10">
    <name type="scientific">Panicum hallii</name>
    <dbReference type="NCBI Taxonomy" id="206008"/>
    <lineage>
        <taxon>Eukaryota</taxon>
        <taxon>Viridiplantae</taxon>
        <taxon>Streptophyta</taxon>
        <taxon>Embryophyta</taxon>
        <taxon>Tracheophyta</taxon>
        <taxon>Spermatophyta</taxon>
        <taxon>Magnoliopsida</taxon>
        <taxon>Liliopsida</taxon>
        <taxon>Poales</taxon>
        <taxon>Poaceae</taxon>
        <taxon>PACMAD clade</taxon>
        <taxon>Panicoideae</taxon>
        <taxon>Panicodae</taxon>
        <taxon>Paniceae</taxon>
        <taxon>Panicinae</taxon>
        <taxon>Panicum</taxon>
        <taxon>Panicum sect. Panicum</taxon>
    </lineage>
</organism>
<evidence type="ECO:0000256" key="6">
    <source>
        <dbReference type="SAM" id="Coils"/>
    </source>
</evidence>
<keyword evidence="6" id="KW-0175">Coiled coil</keyword>
<keyword evidence="4" id="KW-0808">Transferase</keyword>
<dbReference type="InterPro" id="IPR003613">
    <property type="entry name" value="Ubox_domain"/>
</dbReference>
<dbReference type="GO" id="GO:0061630">
    <property type="term" value="F:ubiquitin protein ligase activity"/>
    <property type="evidence" value="ECO:0007669"/>
    <property type="project" value="UniProtKB-EC"/>
</dbReference>
<sequence>MEGDGREPETWEPMWSARCSPATSSAGSLEDAGDELDEQQSPPADAEDKVFVALPEEVSDGRSTLLWALHNLMEDGSKLVIVHVHSPAQEIAKVRNHTSMKPEEIKKYIKLKREKADKNLDAFVQIAKCTREDLQVDCETVIIEMDNVATGLVKLISLHSITKLVMGAAADQHYSREMNTPKSLTALKLMETAAPSCKIWFTCKGHLICTREENENLPAIPPSPEESTVPLLPAGSISNQMRSTALPELEYEVSSSKGCTSSSLVATEMTTWDYFFGDWGMRVYGSSKTEDAQSLVTDGTNELTPVKHSLTHESGNVYFLQASASNQEDKPSVDVEMCDNLQHLCNEAKLLDDEPDEESKKLHKAETDLLSALQRIKELEGSYLHEVGQREETEKMFSKQRLKTDELRRQRYTLSDELQDSNKHKLILEQRINQIKSSAKDHVEEITKHFLKQSHEESKKHRKIEMDLLSTLQRVKEIESLFQNERAQRKEMEEKVARQRTEIEETKRERDKLYYDLHDVKEQKLQLEVTDASKEIDRRRKAERDLLSALQRIKDLEHQHIHEVEKRDEMQEIVARQEEEIKATKRQLQGIHDRIMIEMKSAVKVHEEKLADTKQFLQELQSKYEKLLHDRDAAVAEAKELRQKNKQRGSMTNEPLNTEFSFAELQQATKGFDAEFKISDDGFASIYKGFLRNTTVAIKLFHPQSLTGQAKFHREVAVLSRVRHPNLITLIGACPNHFTLVYEFLPNGSVEDRLSCKKNMPSLTWKVRTRIIGEICSALAFIHSQKPYPIVHGDLNLANILLDANFVSKLGDLGICQFLSQSNITTINQQRHPTNHRGTLCYMDSDEFQSACELMLWSDVHSFGIIILRLLTGRSQHRIAGIVEEAMEKGNLHSIMDTSAGDWPLVQAKQLAHLGLRCITMSGGRQPDLGGEAWEVIEVLMRDACLTAGPSEFASSSNDDSTPSCFICPIFQEVMNDPYIAADGFTYEATAIKEWLDSGADTSPMTNLRLAHRGLTPNRALRSAILEWQQHWK</sequence>
<dbReference type="SUPFAM" id="SSF57850">
    <property type="entry name" value="RING/U-box"/>
    <property type="match status" value="1"/>
</dbReference>
<dbReference type="InterPro" id="IPR001245">
    <property type="entry name" value="Ser-Thr/Tyr_kinase_cat_dom"/>
</dbReference>
<gene>
    <name evidence="10" type="ORF">PAHAL_1G339600</name>
</gene>
<proteinExistence type="predicted"/>
<feature type="coiled-coil region" evidence="6">
    <location>
        <begin position="475"/>
        <end position="644"/>
    </location>
</feature>
<feature type="region of interest" description="Disordered" evidence="7">
    <location>
        <begin position="1"/>
        <end position="44"/>
    </location>
</feature>
<dbReference type="Gene3D" id="3.30.40.10">
    <property type="entry name" value="Zinc/RING finger domain, C3HC4 (zinc finger)"/>
    <property type="match status" value="1"/>
</dbReference>
<dbReference type="Gene3D" id="3.30.200.20">
    <property type="entry name" value="Phosphorylase Kinase, domain 1"/>
    <property type="match status" value="1"/>
</dbReference>
<evidence type="ECO:0000256" key="4">
    <source>
        <dbReference type="ARBA" id="ARBA00022679"/>
    </source>
</evidence>
<evidence type="ECO:0000259" key="9">
    <source>
        <dbReference type="PROSITE" id="PS51698"/>
    </source>
</evidence>
<dbReference type="AlphaFoldDB" id="A0A2S3GRU8"/>
<feature type="domain" description="Protein kinase" evidence="8">
    <location>
        <begin position="672"/>
        <end position="940"/>
    </location>
</feature>
<dbReference type="Gramene" id="PAN07485">
    <property type="protein sequence ID" value="PAN07485"/>
    <property type="gene ID" value="PAHAL_1G339600"/>
</dbReference>
<evidence type="ECO:0000256" key="7">
    <source>
        <dbReference type="SAM" id="MobiDB-lite"/>
    </source>
</evidence>
<dbReference type="PROSITE" id="PS50011">
    <property type="entry name" value="PROTEIN_KINASE_DOM"/>
    <property type="match status" value="1"/>
</dbReference>
<dbReference type="InterPro" id="IPR013083">
    <property type="entry name" value="Znf_RING/FYVE/PHD"/>
</dbReference>
<dbReference type="GO" id="GO:0016567">
    <property type="term" value="P:protein ubiquitination"/>
    <property type="evidence" value="ECO:0007669"/>
    <property type="project" value="UniProtKB-UniPathway"/>
</dbReference>
<name>A0A2S3GRU8_9POAL</name>
<dbReference type="Pfam" id="PF07714">
    <property type="entry name" value="PK_Tyr_Ser-Thr"/>
    <property type="match status" value="1"/>
</dbReference>
<keyword evidence="5" id="KW-0833">Ubl conjugation pathway</keyword>
<dbReference type="Gene3D" id="1.10.510.10">
    <property type="entry name" value="Transferase(Phosphotransferase) domain 1"/>
    <property type="match status" value="1"/>
</dbReference>
<protein>
    <recommendedName>
        <fullName evidence="3">RING-type E3 ubiquitin transferase</fullName>
        <ecNumber evidence="3">2.3.2.27</ecNumber>
    </recommendedName>
</protein>
<dbReference type="GO" id="GO:0004672">
    <property type="term" value="F:protein kinase activity"/>
    <property type="evidence" value="ECO:0007669"/>
    <property type="project" value="InterPro"/>
</dbReference>
<dbReference type="CDD" id="cd16655">
    <property type="entry name" value="RING-Ubox_WDSUB1-like"/>
    <property type="match status" value="1"/>
</dbReference>
<dbReference type="Pfam" id="PF04564">
    <property type="entry name" value="U-box"/>
    <property type="match status" value="1"/>
</dbReference>
<evidence type="ECO:0000256" key="1">
    <source>
        <dbReference type="ARBA" id="ARBA00000900"/>
    </source>
</evidence>
<reference evidence="10" key="1">
    <citation type="submission" date="2018-04" db="EMBL/GenBank/DDBJ databases">
        <title>WGS assembly of Panicum hallii.</title>
        <authorList>
            <person name="Lovell J."/>
            <person name="Jenkins J."/>
            <person name="Lowry D."/>
            <person name="Mamidi S."/>
            <person name="Sreedasyam A."/>
            <person name="Weng X."/>
            <person name="Barry K."/>
            <person name="Bonette J."/>
            <person name="Campitelli B."/>
            <person name="Daum C."/>
            <person name="Gordon S."/>
            <person name="Gould B."/>
            <person name="Lipzen A."/>
            <person name="Macqueen A."/>
            <person name="Palacio-Mejia J."/>
            <person name="Plott C."/>
            <person name="Shakirov E."/>
            <person name="Shu S."/>
            <person name="Yoshinaga Y."/>
            <person name="Zane M."/>
            <person name="Rokhsar D."/>
            <person name="Grimwood J."/>
            <person name="Schmutz J."/>
            <person name="Juenger T."/>
        </authorList>
    </citation>
    <scope>NUCLEOTIDE SEQUENCE [LARGE SCALE GENOMIC DNA]</scope>
    <source>
        <strain evidence="10">FIL2</strain>
    </source>
</reference>
<evidence type="ECO:0000256" key="5">
    <source>
        <dbReference type="ARBA" id="ARBA00022786"/>
    </source>
</evidence>
<feature type="domain" description="U-box" evidence="9">
    <location>
        <begin position="961"/>
        <end position="1033"/>
    </location>
</feature>
<dbReference type="PROSITE" id="PS51698">
    <property type="entry name" value="U_BOX"/>
    <property type="match status" value="1"/>
</dbReference>
<evidence type="ECO:0000259" key="8">
    <source>
        <dbReference type="PROSITE" id="PS50011"/>
    </source>
</evidence>